<evidence type="ECO:0000256" key="10">
    <source>
        <dbReference type="PROSITE-ProRule" id="PRU00108"/>
    </source>
</evidence>
<evidence type="ECO:0000313" key="15">
    <source>
        <dbReference type="EMBL" id="PWA15292.1"/>
    </source>
</evidence>
<feature type="compositionally biased region" description="Polar residues" evidence="13">
    <location>
        <begin position="451"/>
        <end position="461"/>
    </location>
</feature>
<gene>
    <name evidence="15" type="ORF">CCH79_00008427</name>
</gene>
<dbReference type="GO" id="GO:0006351">
    <property type="term" value="P:DNA-templated transcription"/>
    <property type="evidence" value="ECO:0007669"/>
    <property type="project" value="InterPro"/>
</dbReference>
<organism evidence="15 16">
    <name type="scientific">Gambusia affinis</name>
    <name type="common">Western mosquitofish</name>
    <name type="synonym">Heterandria affinis</name>
    <dbReference type="NCBI Taxonomy" id="33528"/>
    <lineage>
        <taxon>Eukaryota</taxon>
        <taxon>Metazoa</taxon>
        <taxon>Chordata</taxon>
        <taxon>Craniata</taxon>
        <taxon>Vertebrata</taxon>
        <taxon>Euteleostomi</taxon>
        <taxon>Actinopterygii</taxon>
        <taxon>Neopterygii</taxon>
        <taxon>Teleostei</taxon>
        <taxon>Neoteleostei</taxon>
        <taxon>Acanthomorphata</taxon>
        <taxon>Ovalentaria</taxon>
        <taxon>Atherinomorphae</taxon>
        <taxon>Cyprinodontiformes</taxon>
        <taxon>Poeciliidae</taxon>
        <taxon>Poeciliinae</taxon>
        <taxon>Gambusia</taxon>
    </lineage>
</organism>
<comment type="similarity">
    <text evidence="3 12">Belongs to the Antp homeobox family.</text>
</comment>
<dbReference type="InterPro" id="IPR001827">
    <property type="entry name" value="Homeobox_Antennapedia_CS"/>
</dbReference>
<accession>A0A315UV65</accession>
<keyword evidence="16" id="KW-1185">Reference proteome</keyword>
<evidence type="ECO:0000256" key="12">
    <source>
        <dbReference type="RuleBase" id="RU004442"/>
    </source>
</evidence>
<dbReference type="EMBL" id="NHOQ01002708">
    <property type="protein sequence ID" value="PWA15292.1"/>
    <property type="molecule type" value="Genomic_DNA"/>
</dbReference>
<reference evidence="15 16" key="1">
    <citation type="journal article" date="2018" name="G3 (Bethesda)">
        <title>A High-Quality Reference Genome for the Invasive Mosquitofish Gambusia affinis Using a Chicago Library.</title>
        <authorList>
            <person name="Hoffberg S.L."/>
            <person name="Troendle N.J."/>
            <person name="Glenn T.C."/>
            <person name="Mahmud O."/>
            <person name="Louha S."/>
            <person name="Chalopin D."/>
            <person name="Bennetzen J.L."/>
            <person name="Mauricio R."/>
        </authorList>
    </citation>
    <scope>NUCLEOTIDE SEQUENCE [LARGE SCALE GENOMIC DNA]</scope>
    <source>
        <strain evidence="15">NE01/NJP1002.9</strain>
        <tissue evidence="15">Muscle</tissue>
    </source>
</reference>
<dbReference type="PANTHER" id="PTHR45659">
    <property type="entry name" value="HOMEOBOX PROTEIN HOX"/>
    <property type="match status" value="1"/>
</dbReference>
<keyword evidence="7 10" id="KW-0371">Homeobox</keyword>
<dbReference type="AlphaFoldDB" id="A0A315UV65"/>
<proteinExistence type="inferred from homology"/>
<feature type="domain" description="Homeobox" evidence="14">
    <location>
        <begin position="565"/>
        <end position="625"/>
    </location>
</feature>
<evidence type="ECO:0000256" key="3">
    <source>
        <dbReference type="ARBA" id="ARBA00009107"/>
    </source>
</evidence>
<evidence type="ECO:0000256" key="2">
    <source>
        <dbReference type="ARBA" id="ARBA00004123"/>
    </source>
</evidence>
<evidence type="ECO:0000256" key="5">
    <source>
        <dbReference type="ARBA" id="ARBA00023015"/>
    </source>
</evidence>
<dbReference type="InterPro" id="IPR009057">
    <property type="entry name" value="Homeodomain-like_sf"/>
</dbReference>
<protein>
    <recommendedName>
        <fullName evidence="14">Homeobox domain-containing protein</fullName>
    </recommendedName>
</protein>
<dbReference type="Gene3D" id="1.10.10.60">
    <property type="entry name" value="Homeodomain-like"/>
    <property type="match status" value="2"/>
</dbReference>
<evidence type="ECO:0000256" key="8">
    <source>
        <dbReference type="ARBA" id="ARBA00023163"/>
    </source>
</evidence>
<evidence type="ECO:0000313" key="16">
    <source>
        <dbReference type="Proteomes" id="UP000250572"/>
    </source>
</evidence>
<feature type="domain" description="Homeobox" evidence="14">
    <location>
        <begin position="291"/>
        <end position="351"/>
    </location>
</feature>
<dbReference type="GO" id="GO:0000978">
    <property type="term" value="F:RNA polymerase II cis-regulatory region sequence-specific DNA binding"/>
    <property type="evidence" value="ECO:0007669"/>
    <property type="project" value="TreeGrafter"/>
</dbReference>
<dbReference type="FunFam" id="1.10.10.60:FF:000017">
    <property type="entry name" value="Homeobox protein antennapedia"/>
    <property type="match status" value="1"/>
</dbReference>
<evidence type="ECO:0000256" key="11">
    <source>
        <dbReference type="RuleBase" id="RU000682"/>
    </source>
</evidence>
<feature type="region of interest" description="Disordered" evidence="13">
    <location>
        <begin position="351"/>
        <end position="392"/>
    </location>
</feature>
<dbReference type="InterPro" id="IPR001356">
    <property type="entry name" value="HD"/>
</dbReference>
<dbReference type="SUPFAM" id="SSF46689">
    <property type="entry name" value="Homeodomain-like"/>
    <property type="match status" value="2"/>
</dbReference>
<dbReference type="InterPro" id="IPR006711">
    <property type="entry name" value="Hox9_activation_N"/>
</dbReference>
<dbReference type="InterPro" id="IPR017970">
    <property type="entry name" value="Homeobox_CS"/>
</dbReference>
<feature type="compositionally biased region" description="Polar residues" evidence="13">
    <location>
        <begin position="477"/>
        <end position="489"/>
    </location>
</feature>
<feature type="region of interest" description="Disordered" evidence="13">
    <location>
        <begin position="426"/>
        <end position="489"/>
    </location>
</feature>
<dbReference type="CDD" id="cd00086">
    <property type="entry name" value="homeodomain"/>
    <property type="match status" value="2"/>
</dbReference>
<keyword evidence="6 10" id="KW-0238">DNA-binding</keyword>
<dbReference type="GO" id="GO:0000981">
    <property type="term" value="F:DNA-binding transcription factor activity, RNA polymerase II-specific"/>
    <property type="evidence" value="ECO:0007669"/>
    <property type="project" value="InterPro"/>
</dbReference>
<comment type="subcellular location">
    <subcellularLocation>
        <location evidence="2 10 11">Nucleus</location>
    </subcellularLocation>
</comment>
<dbReference type="Proteomes" id="UP000250572">
    <property type="component" value="Unassembled WGS sequence"/>
</dbReference>
<feature type="region of interest" description="Disordered" evidence="13">
    <location>
        <begin position="142"/>
        <end position="177"/>
    </location>
</feature>
<dbReference type="PROSITE" id="PS00032">
    <property type="entry name" value="ANTENNAPEDIA"/>
    <property type="match status" value="2"/>
</dbReference>
<dbReference type="PROSITE" id="PS50071">
    <property type="entry name" value="HOMEOBOX_2"/>
    <property type="match status" value="2"/>
</dbReference>
<evidence type="ECO:0000259" key="14">
    <source>
        <dbReference type="PROSITE" id="PS50071"/>
    </source>
</evidence>
<keyword evidence="4" id="KW-0217">Developmental protein</keyword>
<dbReference type="FunFam" id="1.10.10.60:FF:000055">
    <property type="entry name" value="Homeobox protein Hox-A5"/>
    <property type="match status" value="1"/>
</dbReference>
<feature type="compositionally biased region" description="Polar residues" evidence="13">
    <location>
        <begin position="534"/>
        <end position="545"/>
    </location>
</feature>
<dbReference type="InterPro" id="IPR050296">
    <property type="entry name" value="Antp_homeobox"/>
</dbReference>
<evidence type="ECO:0000256" key="6">
    <source>
        <dbReference type="ARBA" id="ARBA00023125"/>
    </source>
</evidence>
<comment type="function">
    <text evidence="1">Sequence-specific transcription factor which is part of a developmental regulatory system that provides cells with specific positional identities on the anterior-posterior axis.</text>
</comment>
<dbReference type="Pfam" id="PF04617">
    <property type="entry name" value="Hox9_act"/>
    <property type="match status" value="1"/>
</dbReference>
<feature type="DNA-binding region" description="Homeobox" evidence="10">
    <location>
        <begin position="293"/>
        <end position="352"/>
    </location>
</feature>
<evidence type="ECO:0000256" key="13">
    <source>
        <dbReference type="SAM" id="MobiDB-lite"/>
    </source>
</evidence>
<dbReference type="PRINTS" id="PR00024">
    <property type="entry name" value="HOMEOBOX"/>
</dbReference>
<evidence type="ECO:0000256" key="7">
    <source>
        <dbReference type="ARBA" id="ARBA00023155"/>
    </source>
</evidence>
<dbReference type="STRING" id="33528.ENSGAFP00000026441"/>
<dbReference type="GO" id="GO:0009952">
    <property type="term" value="P:anterior/posterior pattern specification"/>
    <property type="evidence" value="ECO:0007669"/>
    <property type="project" value="TreeGrafter"/>
</dbReference>
<feature type="DNA-binding region" description="Homeobox" evidence="10">
    <location>
        <begin position="567"/>
        <end position="626"/>
    </location>
</feature>
<name>A0A315UV65_GAMAF</name>
<dbReference type="Pfam" id="PF00046">
    <property type="entry name" value="Homeodomain"/>
    <property type="match status" value="2"/>
</dbReference>
<dbReference type="SMART" id="SM00389">
    <property type="entry name" value="HOX"/>
    <property type="match status" value="2"/>
</dbReference>
<dbReference type="InterPro" id="IPR017995">
    <property type="entry name" value="Homeobox_antennapedia"/>
</dbReference>
<feature type="compositionally biased region" description="Basic and acidic residues" evidence="13">
    <location>
        <begin position="351"/>
        <end position="380"/>
    </location>
</feature>
<dbReference type="InterPro" id="IPR020479">
    <property type="entry name" value="HD_metazoa"/>
</dbReference>
<feature type="region of interest" description="Disordered" evidence="13">
    <location>
        <begin position="523"/>
        <end position="545"/>
    </location>
</feature>
<sequence>MSTSGALTSYYVDSLILPESEELSTSRYPSGVGVQHARQPAPVVDHSELGACGFPSKAPVFGPSWNHVPAQFPGAVSSVYHHYGHPQGPMGAETDGRYQSWLLEPVSMTGLPPSHHHYAIKPEGLGTPPGSHTALLLSDYANGTVATPSPGEKDELSAQGGELSAEGEDKPGLDPSNLLCKSAPGSSVFPIVERASCGIGPGGENSRTAAVTFTPTLPGVYSVNNAAYQSLNPVFTSGYGLGRDIHPQDCSSPLDQGRLFSQSCCHPGPGPLTSPPDKQYRMYPWMRASDPSRKRGRQTYSRHQTLELEKEFHFNRYLTRRRRIEIAHALCLSERQIKIWFQNRRMKWKKDHKEESNHEEMKQGDVHTESADGEPGRAEPLHNYGEHNTANEQYRDSTAMHSSRYGYGYNGMDLTVGRTGGGHFVGSERTPGYSPTHTAAAAASPSVENVRYSQSAGGSQNSSLSPPPEPLPCSSSTVASLSPGSETQPQLRAVKNSIGGAQCSGSNGGGTLLLGRDCASKASPLEEDKPAGSAPTTPQSASDSAQPQIYPWMRKLHISHDLSGPEGKRARTAYTRYQTLELEKEFHFNRYLTRRRRIEIAHALCLSERQIKIWFQNRRMKWKKDNKLKSMSMAAAGGGAYRP</sequence>
<dbReference type="PRINTS" id="PR00025">
    <property type="entry name" value="ANTENNAPEDIA"/>
</dbReference>
<dbReference type="GO" id="GO:0005634">
    <property type="term" value="C:nucleus"/>
    <property type="evidence" value="ECO:0007669"/>
    <property type="project" value="UniProtKB-SubCell"/>
</dbReference>
<keyword evidence="5" id="KW-0805">Transcription regulation</keyword>
<dbReference type="PANTHER" id="PTHR45659:SF10">
    <property type="entry name" value="HOMEOBOX PROTEIN HOX-A5"/>
    <property type="match status" value="1"/>
</dbReference>
<evidence type="ECO:0000256" key="4">
    <source>
        <dbReference type="ARBA" id="ARBA00022473"/>
    </source>
</evidence>
<evidence type="ECO:0000256" key="1">
    <source>
        <dbReference type="ARBA" id="ARBA00003263"/>
    </source>
</evidence>
<dbReference type="PROSITE" id="PS00027">
    <property type="entry name" value="HOMEOBOX_1"/>
    <property type="match status" value="2"/>
</dbReference>
<keyword evidence="9 10" id="KW-0539">Nucleus</keyword>
<comment type="caution">
    <text evidence="15">The sequence shown here is derived from an EMBL/GenBank/DDBJ whole genome shotgun (WGS) entry which is preliminary data.</text>
</comment>
<dbReference type="GO" id="GO:0001708">
    <property type="term" value="P:cell fate specification"/>
    <property type="evidence" value="ECO:0007669"/>
    <property type="project" value="UniProtKB-ARBA"/>
</dbReference>
<evidence type="ECO:0000256" key="9">
    <source>
        <dbReference type="ARBA" id="ARBA00023242"/>
    </source>
</evidence>
<keyword evidence="8" id="KW-0804">Transcription</keyword>